<dbReference type="EMBL" id="QOVM01000006">
    <property type="protein sequence ID" value="RXG21107.1"/>
    <property type="molecule type" value="Genomic_DNA"/>
</dbReference>
<accession>A0A4Q0P3J3</accession>
<dbReference type="AlphaFoldDB" id="A0A4Q0P3J3"/>
<keyword evidence="1" id="KW-0472">Membrane</keyword>
<evidence type="ECO:0000313" key="3">
    <source>
        <dbReference type="Proteomes" id="UP000289238"/>
    </source>
</evidence>
<keyword evidence="1" id="KW-1133">Transmembrane helix</keyword>
<sequence>MPIVLGLCLGCYELIKNKNQQHFELLPVFVLTFIYSIYFEAILPHFLNRYTADGWDVLLYFLGTTCFYVLQQIYLVNPIHKLRKHLFMKI</sequence>
<feature type="transmembrane region" description="Helical" evidence="1">
    <location>
        <begin position="58"/>
        <end position="76"/>
    </location>
</feature>
<evidence type="ECO:0000313" key="2">
    <source>
        <dbReference type="EMBL" id="RXG21107.1"/>
    </source>
</evidence>
<organism evidence="2 3">
    <name type="scientific">Leeuwenhoekiella aequorea</name>
    <dbReference type="NCBI Taxonomy" id="283736"/>
    <lineage>
        <taxon>Bacteria</taxon>
        <taxon>Pseudomonadati</taxon>
        <taxon>Bacteroidota</taxon>
        <taxon>Flavobacteriia</taxon>
        <taxon>Flavobacteriales</taxon>
        <taxon>Flavobacteriaceae</taxon>
        <taxon>Leeuwenhoekiella</taxon>
    </lineage>
</organism>
<feature type="transmembrane region" description="Helical" evidence="1">
    <location>
        <begin position="25"/>
        <end position="46"/>
    </location>
</feature>
<evidence type="ECO:0000256" key="1">
    <source>
        <dbReference type="SAM" id="Phobius"/>
    </source>
</evidence>
<dbReference type="Proteomes" id="UP000289238">
    <property type="component" value="Unassembled WGS sequence"/>
</dbReference>
<protein>
    <submittedName>
        <fullName evidence="2">Uncharacterized protein</fullName>
    </submittedName>
</protein>
<name>A0A4Q0P3J3_9FLAO</name>
<proteinExistence type="predicted"/>
<reference evidence="2 3" key="1">
    <citation type="submission" date="2018-07" db="EMBL/GenBank/DDBJ databases">
        <title>Leeuwenhoekiella genomics.</title>
        <authorList>
            <person name="Tahon G."/>
            <person name="Willems A."/>
        </authorList>
    </citation>
    <scope>NUCLEOTIDE SEQUENCE [LARGE SCALE GENOMIC DNA]</scope>
    <source>
        <strain evidence="2 3">LMG 22550</strain>
    </source>
</reference>
<comment type="caution">
    <text evidence="2">The sequence shown here is derived from an EMBL/GenBank/DDBJ whole genome shotgun (WGS) entry which is preliminary data.</text>
</comment>
<gene>
    <name evidence="2" type="ORF">DSM00_2624</name>
</gene>
<keyword evidence="3" id="KW-1185">Reference proteome</keyword>
<keyword evidence="1" id="KW-0812">Transmembrane</keyword>